<reference evidence="1 2" key="1">
    <citation type="submission" date="2018-02" db="EMBL/GenBank/DDBJ databases">
        <title>The genomes of Aspergillus section Nigri reveals drivers in fungal speciation.</title>
        <authorList>
            <consortium name="DOE Joint Genome Institute"/>
            <person name="Vesth T.C."/>
            <person name="Nybo J."/>
            <person name="Theobald S."/>
            <person name="Brandl J."/>
            <person name="Frisvad J.C."/>
            <person name="Nielsen K.F."/>
            <person name="Lyhne E.K."/>
            <person name="Kogle M.E."/>
            <person name="Kuo A."/>
            <person name="Riley R."/>
            <person name="Clum A."/>
            <person name="Nolan M."/>
            <person name="Lipzen A."/>
            <person name="Salamov A."/>
            <person name="Henrissat B."/>
            <person name="Wiebenga A."/>
            <person name="De vries R.P."/>
            <person name="Grigoriev I.V."/>
            <person name="Mortensen U.H."/>
            <person name="Andersen M.R."/>
            <person name="Baker S.E."/>
        </authorList>
    </citation>
    <scope>NUCLEOTIDE SEQUENCE [LARGE SCALE GENOMIC DNA]</scope>
    <source>
        <strain evidence="1 2">CBS 114.51</strain>
    </source>
</reference>
<evidence type="ECO:0000313" key="2">
    <source>
        <dbReference type="Proteomes" id="UP000249497"/>
    </source>
</evidence>
<dbReference type="GeneID" id="37174664"/>
<gene>
    <name evidence="1" type="ORF">BO86DRAFT_384849</name>
</gene>
<dbReference type="RefSeq" id="XP_025532676.1">
    <property type="nucleotide sequence ID" value="XM_025670972.1"/>
</dbReference>
<organism evidence="1 2">
    <name type="scientific">Aspergillus japonicus CBS 114.51</name>
    <dbReference type="NCBI Taxonomy" id="1448312"/>
    <lineage>
        <taxon>Eukaryota</taxon>
        <taxon>Fungi</taxon>
        <taxon>Dikarya</taxon>
        <taxon>Ascomycota</taxon>
        <taxon>Pezizomycotina</taxon>
        <taxon>Eurotiomycetes</taxon>
        <taxon>Eurotiomycetidae</taxon>
        <taxon>Eurotiales</taxon>
        <taxon>Aspergillaceae</taxon>
        <taxon>Aspergillus</taxon>
        <taxon>Aspergillus subgen. Circumdati</taxon>
    </lineage>
</organism>
<name>A0A8T8XHG6_ASPJA</name>
<proteinExistence type="predicted"/>
<dbReference type="EMBL" id="KZ824771">
    <property type="protein sequence ID" value="RAH86782.1"/>
    <property type="molecule type" value="Genomic_DNA"/>
</dbReference>
<sequence length="55" mass="6387">MASRPEDKTPAHGVQYSITFSCLRPEHILVAWQPIPLTILPHEGWMKAKSTWDWE</sequence>
<dbReference type="AlphaFoldDB" id="A0A8T8XHG6"/>
<evidence type="ECO:0000313" key="1">
    <source>
        <dbReference type="EMBL" id="RAH86782.1"/>
    </source>
</evidence>
<accession>A0A8T8XHG6</accession>
<keyword evidence="2" id="KW-1185">Reference proteome</keyword>
<dbReference type="PROSITE" id="PS51257">
    <property type="entry name" value="PROKAR_LIPOPROTEIN"/>
    <property type="match status" value="1"/>
</dbReference>
<dbReference type="Proteomes" id="UP000249497">
    <property type="component" value="Unassembled WGS sequence"/>
</dbReference>
<protein>
    <submittedName>
        <fullName evidence="1">Uncharacterized protein</fullName>
    </submittedName>
</protein>